<comment type="caution">
    <text evidence="1">The sequence shown here is derived from an EMBL/GenBank/DDBJ whole genome shotgun (WGS) entry which is preliminary data.</text>
</comment>
<reference evidence="1 2" key="1">
    <citation type="journal article" date="2013" name="Curr. Biol.">
        <title>The Genome of the Foraminiferan Reticulomyxa filosa.</title>
        <authorList>
            <person name="Glockner G."/>
            <person name="Hulsmann N."/>
            <person name="Schleicher M."/>
            <person name="Noegel A.A."/>
            <person name="Eichinger L."/>
            <person name="Gallinger C."/>
            <person name="Pawlowski J."/>
            <person name="Sierra R."/>
            <person name="Euteneuer U."/>
            <person name="Pillet L."/>
            <person name="Moustafa A."/>
            <person name="Platzer M."/>
            <person name="Groth M."/>
            <person name="Szafranski K."/>
            <person name="Schliwa M."/>
        </authorList>
    </citation>
    <scope>NUCLEOTIDE SEQUENCE [LARGE SCALE GENOMIC DNA]</scope>
</reference>
<protein>
    <submittedName>
        <fullName evidence="1">Uncharacterized protein</fullName>
    </submittedName>
</protein>
<evidence type="ECO:0000313" key="1">
    <source>
        <dbReference type="EMBL" id="ETO28468.1"/>
    </source>
</evidence>
<proteinExistence type="predicted"/>
<dbReference type="Proteomes" id="UP000023152">
    <property type="component" value="Unassembled WGS sequence"/>
</dbReference>
<organism evidence="1 2">
    <name type="scientific">Reticulomyxa filosa</name>
    <dbReference type="NCBI Taxonomy" id="46433"/>
    <lineage>
        <taxon>Eukaryota</taxon>
        <taxon>Sar</taxon>
        <taxon>Rhizaria</taxon>
        <taxon>Retaria</taxon>
        <taxon>Foraminifera</taxon>
        <taxon>Monothalamids</taxon>
        <taxon>Reticulomyxidae</taxon>
        <taxon>Reticulomyxa</taxon>
    </lineage>
</organism>
<dbReference type="AlphaFoldDB" id="X6NRC3"/>
<evidence type="ECO:0000313" key="2">
    <source>
        <dbReference type="Proteomes" id="UP000023152"/>
    </source>
</evidence>
<accession>X6NRC3</accession>
<sequence>MQNRTKIIKFSFDSWRLQKKASKFSGVLSSIYFFGIMKGHTTSLLNSIRVLPVIAVDYSSSLVFNPPIVHLKGFGKGLDFRDQTVRALRDDCVNTLARILHKGGTLVWDGDSFQKGMLTLDDVFKIHPKRLKNKTKQQQQKKRFVYVTYSISAKNTINKVERKRKGSKGQEFK</sequence>
<gene>
    <name evidence="1" type="ORF">RFI_08668</name>
</gene>
<dbReference type="EMBL" id="ASPP01006659">
    <property type="protein sequence ID" value="ETO28468.1"/>
    <property type="molecule type" value="Genomic_DNA"/>
</dbReference>
<keyword evidence="2" id="KW-1185">Reference proteome</keyword>
<name>X6NRC3_RETFI</name>